<feature type="transmembrane region" description="Helical" evidence="10">
    <location>
        <begin position="71"/>
        <end position="89"/>
    </location>
</feature>
<dbReference type="PANTHER" id="PTHR24421:SF10">
    <property type="entry name" value="NITRATE_NITRITE SENSOR PROTEIN NARQ"/>
    <property type="match status" value="1"/>
</dbReference>
<accession>A0ABP4GKG1</accession>
<evidence type="ECO:0000256" key="4">
    <source>
        <dbReference type="ARBA" id="ARBA00022679"/>
    </source>
</evidence>
<feature type="transmembrane region" description="Helical" evidence="10">
    <location>
        <begin position="173"/>
        <end position="192"/>
    </location>
</feature>
<keyword evidence="8" id="KW-0902">Two-component regulatory system</keyword>
<evidence type="ECO:0000256" key="7">
    <source>
        <dbReference type="ARBA" id="ARBA00022840"/>
    </source>
</evidence>
<evidence type="ECO:0000256" key="5">
    <source>
        <dbReference type="ARBA" id="ARBA00022741"/>
    </source>
</evidence>
<dbReference type="Proteomes" id="UP001500037">
    <property type="component" value="Unassembled WGS sequence"/>
</dbReference>
<keyword evidence="13" id="KW-1185">Reference proteome</keyword>
<keyword evidence="4" id="KW-0808">Transferase</keyword>
<dbReference type="InterPro" id="IPR036890">
    <property type="entry name" value="HATPase_C_sf"/>
</dbReference>
<keyword evidence="10" id="KW-0812">Transmembrane</keyword>
<dbReference type="PANTHER" id="PTHR24421">
    <property type="entry name" value="NITRATE/NITRITE SENSOR PROTEIN NARX-RELATED"/>
    <property type="match status" value="1"/>
</dbReference>
<feature type="compositionally biased region" description="Low complexity" evidence="9">
    <location>
        <begin position="1"/>
        <end position="15"/>
    </location>
</feature>
<dbReference type="SUPFAM" id="SSF55874">
    <property type="entry name" value="ATPase domain of HSP90 chaperone/DNA topoisomerase II/histidine kinase"/>
    <property type="match status" value="1"/>
</dbReference>
<evidence type="ECO:0000256" key="9">
    <source>
        <dbReference type="SAM" id="MobiDB-lite"/>
    </source>
</evidence>
<protein>
    <recommendedName>
        <fullName evidence="2">histidine kinase</fullName>
        <ecNumber evidence="2">2.7.13.3</ecNumber>
    </recommendedName>
</protein>
<sequence>MGSAARGGDDLGAAAESTSGAPLRPIGPQRLGASDSPSDPYPVGTGGLDSERIARARLRARERYERQGSRLQPISWLLLVVVLLCAWTGEVRPGLSGVALGMSLALACYTVPLALAAVDRWPERTLGWRIALVVLISASGLTLSALEPTGALADIPVSAAVMMGFFWLDLRRAVMISGTTTVLLGVLLALTASRPLETAIASMLLCVVLAVTAELIRRSRESQDRTELLLAQLEDAREAETRAAAGAERARIARELHDVLAQSLSALSIQLEGARRLAERDQVAPLLQQIIERSVELTREGLNEARQAVGALRGDRLPDLADLAPLVERSRRDLELTVALAVHGTPRPCEPQAGFALYRGVQEALTNVARYARGARADVILDYRPQSVVVTVANSAGSVPSGPSAGGGNGLRGMRERIERVGGTAHAGPQGGGWQVAMEVPA</sequence>
<dbReference type="Pfam" id="PF07730">
    <property type="entry name" value="HisKA_3"/>
    <property type="match status" value="1"/>
</dbReference>
<keyword evidence="5" id="KW-0547">Nucleotide-binding</keyword>
<evidence type="ECO:0000256" key="2">
    <source>
        <dbReference type="ARBA" id="ARBA00012438"/>
    </source>
</evidence>
<dbReference type="CDD" id="cd16917">
    <property type="entry name" value="HATPase_UhpB-NarQ-NarX-like"/>
    <property type="match status" value="1"/>
</dbReference>
<evidence type="ECO:0000313" key="13">
    <source>
        <dbReference type="Proteomes" id="UP001500037"/>
    </source>
</evidence>
<feature type="transmembrane region" description="Helical" evidence="10">
    <location>
        <begin position="126"/>
        <end position="145"/>
    </location>
</feature>
<keyword evidence="6" id="KW-0418">Kinase</keyword>
<keyword evidence="7" id="KW-0067">ATP-binding</keyword>
<feature type="transmembrane region" description="Helical" evidence="10">
    <location>
        <begin position="95"/>
        <end position="114"/>
    </location>
</feature>
<comment type="catalytic activity">
    <reaction evidence="1">
        <text>ATP + protein L-histidine = ADP + protein N-phospho-L-histidine.</text>
        <dbReference type="EC" id="2.7.13.3"/>
    </reaction>
</comment>
<dbReference type="InterPro" id="IPR050482">
    <property type="entry name" value="Sensor_HK_TwoCompSys"/>
</dbReference>
<dbReference type="RefSeq" id="WP_344440033.1">
    <property type="nucleotide sequence ID" value="NZ_BAAALF010000012.1"/>
</dbReference>
<evidence type="ECO:0000313" key="12">
    <source>
        <dbReference type="EMBL" id="GAA1223305.1"/>
    </source>
</evidence>
<evidence type="ECO:0000259" key="11">
    <source>
        <dbReference type="Pfam" id="PF07730"/>
    </source>
</evidence>
<name>A0ABP4GKG1_9ACTN</name>
<dbReference type="InterPro" id="IPR011712">
    <property type="entry name" value="Sig_transdc_His_kin_sub3_dim/P"/>
</dbReference>
<organism evidence="12 13">
    <name type="scientific">Kitasatospora nipponensis</name>
    <dbReference type="NCBI Taxonomy" id="258049"/>
    <lineage>
        <taxon>Bacteria</taxon>
        <taxon>Bacillati</taxon>
        <taxon>Actinomycetota</taxon>
        <taxon>Actinomycetes</taxon>
        <taxon>Kitasatosporales</taxon>
        <taxon>Streptomycetaceae</taxon>
        <taxon>Kitasatospora</taxon>
    </lineage>
</organism>
<keyword evidence="10" id="KW-1133">Transmembrane helix</keyword>
<dbReference type="Gene3D" id="3.30.565.10">
    <property type="entry name" value="Histidine kinase-like ATPase, C-terminal domain"/>
    <property type="match status" value="1"/>
</dbReference>
<keyword evidence="10" id="KW-0472">Membrane</keyword>
<comment type="caution">
    <text evidence="12">The sequence shown here is derived from an EMBL/GenBank/DDBJ whole genome shotgun (WGS) entry which is preliminary data.</text>
</comment>
<keyword evidence="3" id="KW-0597">Phosphoprotein</keyword>
<gene>
    <name evidence="12" type="ORF">GCM10009665_11970</name>
</gene>
<dbReference type="EC" id="2.7.13.3" evidence="2"/>
<evidence type="ECO:0000256" key="1">
    <source>
        <dbReference type="ARBA" id="ARBA00000085"/>
    </source>
</evidence>
<dbReference type="Gene3D" id="1.20.5.1930">
    <property type="match status" value="1"/>
</dbReference>
<feature type="transmembrane region" description="Helical" evidence="10">
    <location>
        <begin position="198"/>
        <end position="216"/>
    </location>
</feature>
<reference evidence="13" key="1">
    <citation type="journal article" date="2019" name="Int. J. Syst. Evol. Microbiol.">
        <title>The Global Catalogue of Microorganisms (GCM) 10K type strain sequencing project: providing services to taxonomists for standard genome sequencing and annotation.</title>
        <authorList>
            <consortium name="The Broad Institute Genomics Platform"/>
            <consortium name="The Broad Institute Genome Sequencing Center for Infectious Disease"/>
            <person name="Wu L."/>
            <person name="Ma J."/>
        </authorList>
    </citation>
    <scope>NUCLEOTIDE SEQUENCE [LARGE SCALE GENOMIC DNA]</scope>
    <source>
        <strain evidence="13">JCM 13004</strain>
    </source>
</reference>
<evidence type="ECO:0000256" key="6">
    <source>
        <dbReference type="ARBA" id="ARBA00022777"/>
    </source>
</evidence>
<feature type="domain" description="Signal transduction histidine kinase subgroup 3 dimerisation and phosphoacceptor" evidence="11">
    <location>
        <begin position="248"/>
        <end position="315"/>
    </location>
</feature>
<dbReference type="EMBL" id="BAAALF010000012">
    <property type="protein sequence ID" value="GAA1223305.1"/>
    <property type="molecule type" value="Genomic_DNA"/>
</dbReference>
<evidence type="ECO:0000256" key="8">
    <source>
        <dbReference type="ARBA" id="ARBA00023012"/>
    </source>
</evidence>
<evidence type="ECO:0000256" key="3">
    <source>
        <dbReference type="ARBA" id="ARBA00022553"/>
    </source>
</evidence>
<proteinExistence type="predicted"/>
<feature type="region of interest" description="Disordered" evidence="9">
    <location>
        <begin position="1"/>
        <end position="48"/>
    </location>
</feature>
<evidence type="ECO:0000256" key="10">
    <source>
        <dbReference type="SAM" id="Phobius"/>
    </source>
</evidence>